<dbReference type="CDD" id="cd01285">
    <property type="entry name" value="nucleoside_deaminase"/>
    <property type="match status" value="1"/>
</dbReference>
<dbReference type="PANTHER" id="PTHR11079">
    <property type="entry name" value="CYTOSINE DEAMINASE FAMILY MEMBER"/>
    <property type="match status" value="1"/>
</dbReference>
<keyword evidence="1" id="KW-0479">Metal-binding</keyword>
<dbReference type="PROSITE" id="PS00903">
    <property type="entry name" value="CYT_DCMP_DEAMINASES_1"/>
    <property type="match status" value="1"/>
</dbReference>
<evidence type="ECO:0000313" key="5">
    <source>
        <dbReference type="EMBL" id="GGY06893.1"/>
    </source>
</evidence>
<evidence type="ECO:0000256" key="2">
    <source>
        <dbReference type="ARBA" id="ARBA00022833"/>
    </source>
</evidence>
<evidence type="ECO:0000256" key="1">
    <source>
        <dbReference type="ARBA" id="ARBA00022723"/>
    </source>
</evidence>
<proteinExistence type="predicted"/>
<dbReference type="SUPFAM" id="SSF53927">
    <property type="entry name" value="Cytidine deaminase-like"/>
    <property type="match status" value="1"/>
</dbReference>
<feature type="region of interest" description="Disordered" evidence="3">
    <location>
        <begin position="1"/>
        <end position="24"/>
    </location>
</feature>
<dbReference type="RefSeq" id="WP_189472034.1">
    <property type="nucleotide sequence ID" value="NZ_BMXS01000027.1"/>
</dbReference>
<organism evidence="5 6">
    <name type="scientific">Litchfieldella qijiaojingensis</name>
    <dbReference type="NCBI Taxonomy" id="980347"/>
    <lineage>
        <taxon>Bacteria</taxon>
        <taxon>Pseudomonadati</taxon>
        <taxon>Pseudomonadota</taxon>
        <taxon>Gammaproteobacteria</taxon>
        <taxon>Oceanospirillales</taxon>
        <taxon>Halomonadaceae</taxon>
        <taxon>Litchfieldella</taxon>
    </lineage>
</organism>
<keyword evidence="6" id="KW-1185">Reference proteome</keyword>
<feature type="domain" description="CMP/dCMP-type deaminase" evidence="4">
    <location>
        <begin position="43"/>
        <end position="163"/>
    </location>
</feature>
<sequence>MALHTARMAKLTRHRPGGSVGGGKFQRIVNPSIDSIAMTQLTETDIQHLRTCFDIARAAKQRGDTPFGACLVDQNGKVLLEAGNATVTNQDVTVHAEIEVVRAASKHYSPEELDKMTLFSSAEPCAMCAGAIAWSGIGRIVFALGSERVEKLDQPEPHIPTVSGRVIMKTAVGAPVVIGPVLEDEAEDVFSG</sequence>
<dbReference type="EMBL" id="BMXS01000027">
    <property type="protein sequence ID" value="GGY06893.1"/>
    <property type="molecule type" value="Genomic_DNA"/>
</dbReference>
<dbReference type="InterPro" id="IPR002125">
    <property type="entry name" value="CMP_dCMP_dom"/>
</dbReference>
<comment type="caution">
    <text evidence="5">The sequence shown here is derived from an EMBL/GenBank/DDBJ whole genome shotgun (WGS) entry which is preliminary data.</text>
</comment>
<dbReference type="Gene3D" id="3.40.140.10">
    <property type="entry name" value="Cytidine Deaminase, domain 2"/>
    <property type="match status" value="1"/>
</dbReference>
<reference evidence="6" key="1">
    <citation type="journal article" date="2019" name="Int. J. Syst. Evol. Microbiol.">
        <title>The Global Catalogue of Microorganisms (GCM) 10K type strain sequencing project: providing services to taxonomists for standard genome sequencing and annotation.</title>
        <authorList>
            <consortium name="The Broad Institute Genomics Platform"/>
            <consortium name="The Broad Institute Genome Sequencing Center for Infectious Disease"/>
            <person name="Wu L."/>
            <person name="Ma J."/>
        </authorList>
    </citation>
    <scope>NUCLEOTIDE SEQUENCE [LARGE SCALE GENOMIC DNA]</scope>
    <source>
        <strain evidence="6">KCTC 22228</strain>
    </source>
</reference>
<evidence type="ECO:0000313" key="6">
    <source>
        <dbReference type="Proteomes" id="UP000653056"/>
    </source>
</evidence>
<dbReference type="Proteomes" id="UP000653056">
    <property type="component" value="Unassembled WGS sequence"/>
</dbReference>
<evidence type="ECO:0000259" key="4">
    <source>
        <dbReference type="PROSITE" id="PS51747"/>
    </source>
</evidence>
<dbReference type="InterPro" id="IPR016193">
    <property type="entry name" value="Cytidine_deaminase-like"/>
</dbReference>
<dbReference type="PANTHER" id="PTHR11079:SF179">
    <property type="entry name" value="TRNA(ADENINE(34)) DEAMINASE, CHLOROPLASTIC"/>
    <property type="match status" value="1"/>
</dbReference>
<gene>
    <name evidence="5" type="ORF">GCM10007160_37900</name>
</gene>
<dbReference type="Pfam" id="PF00383">
    <property type="entry name" value="dCMP_cyt_deam_1"/>
    <property type="match status" value="1"/>
</dbReference>
<keyword evidence="2" id="KW-0862">Zinc</keyword>
<name>A0ABQ2ZB06_9GAMM</name>
<accession>A0ABQ2ZB06</accession>
<evidence type="ECO:0000256" key="3">
    <source>
        <dbReference type="SAM" id="MobiDB-lite"/>
    </source>
</evidence>
<protein>
    <recommendedName>
        <fullName evidence="4">CMP/dCMP-type deaminase domain-containing protein</fullName>
    </recommendedName>
</protein>
<dbReference type="PROSITE" id="PS51747">
    <property type="entry name" value="CYT_DCMP_DEAMINASES_2"/>
    <property type="match status" value="1"/>
</dbReference>
<dbReference type="InterPro" id="IPR016192">
    <property type="entry name" value="APOBEC/CMP_deaminase_Zn-bd"/>
</dbReference>